<dbReference type="OrthoDB" id="424974at2759"/>
<feature type="compositionally biased region" description="Polar residues" evidence="2">
    <location>
        <begin position="693"/>
        <end position="705"/>
    </location>
</feature>
<protein>
    <submittedName>
        <fullName evidence="4">Fungal-specific transcription factor domain-containing protein</fullName>
    </submittedName>
</protein>
<feature type="region of interest" description="Disordered" evidence="2">
    <location>
        <begin position="22"/>
        <end position="74"/>
    </location>
</feature>
<dbReference type="InterPro" id="IPR007219">
    <property type="entry name" value="XnlR_reg_dom"/>
</dbReference>
<name>A0A9P8Y629_9PEZI</name>
<feature type="region of interest" description="Disordered" evidence="2">
    <location>
        <begin position="684"/>
        <end position="786"/>
    </location>
</feature>
<evidence type="ECO:0000259" key="3">
    <source>
        <dbReference type="SMART" id="SM00906"/>
    </source>
</evidence>
<dbReference type="PANTHER" id="PTHR46910:SF1">
    <property type="entry name" value="MISCELLANEOUS ZN(II)2CYS6 TRANSCRIPTION FACTOR (EUROFUNG)-RELATED"/>
    <property type="match status" value="1"/>
</dbReference>
<dbReference type="GO" id="GO:0006351">
    <property type="term" value="P:DNA-templated transcription"/>
    <property type="evidence" value="ECO:0007669"/>
    <property type="project" value="InterPro"/>
</dbReference>
<accession>A0A9P8Y629</accession>
<feature type="compositionally biased region" description="Acidic residues" evidence="2">
    <location>
        <begin position="107"/>
        <end position="126"/>
    </location>
</feature>
<dbReference type="Proteomes" id="UP000756346">
    <property type="component" value="Unassembled WGS sequence"/>
</dbReference>
<dbReference type="GO" id="GO:0008270">
    <property type="term" value="F:zinc ion binding"/>
    <property type="evidence" value="ECO:0007669"/>
    <property type="project" value="InterPro"/>
</dbReference>
<dbReference type="EMBL" id="JAGTJQ010000006">
    <property type="protein sequence ID" value="KAH7028762.1"/>
    <property type="molecule type" value="Genomic_DNA"/>
</dbReference>
<feature type="compositionally biased region" description="Low complexity" evidence="2">
    <location>
        <begin position="759"/>
        <end position="768"/>
    </location>
</feature>
<organism evidence="4 5">
    <name type="scientific">Microdochium trichocladiopsis</name>
    <dbReference type="NCBI Taxonomy" id="1682393"/>
    <lineage>
        <taxon>Eukaryota</taxon>
        <taxon>Fungi</taxon>
        <taxon>Dikarya</taxon>
        <taxon>Ascomycota</taxon>
        <taxon>Pezizomycotina</taxon>
        <taxon>Sordariomycetes</taxon>
        <taxon>Xylariomycetidae</taxon>
        <taxon>Xylariales</taxon>
        <taxon>Microdochiaceae</taxon>
        <taxon>Microdochium</taxon>
    </lineage>
</organism>
<dbReference type="GO" id="GO:0003700">
    <property type="term" value="F:DNA-binding transcription factor activity"/>
    <property type="evidence" value="ECO:0007669"/>
    <property type="project" value="InterPro"/>
</dbReference>
<feature type="region of interest" description="Disordered" evidence="2">
    <location>
        <begin position="93"/>
        <end position="146"/>
    </location>
</feature>
<reference evidence="4" key="1">
    <citation type="journal article" date="2021" name="Nat. Commun.">
        <title>Genetic determinants of endophytism in the Arabidopsis root mycobiome.</title>
        <authorList>
            <person name="Mesny F."/>
            <person name="Miyauchi S."/>
            <person name="Thiergart T."/>
            <person name="Pickel B."/>
            <person name="Atanasova L."/>
            <person name="Karlsson M."/>
            <person name="Huettel B."/>
            <person name="Barry K.W."/>
            <person name="Haridas S."/>
            <person name="Chen C."/>
            <person name="Bauer D."/>
            <person name="Andreopoulos W."/>
            <person name="Pangilinan J."/>
            <person name="LaButti K."/>
            <person name="Riley R."/>
            <person name="Lipzen A."/>
            <person name="Clum A."/>
            <person name="Drula E."/>
            <person name="Henrissat B."/>
            <person name="Kohler A."/>
            <person name="Grigoriev I.V."/>
            <person name="Martin F.M."/>
            <person name="Hacquard S."/>
        </authorList>
    </citation>
    <scope>NUCLEOTIDE SEQUENCE</scope>
    <source>
        <strain evidence="4">MPI-CAGE-CH-0230</strain>
    </source>
</reference>
<feature type="compositionally biased region" description="Polar residues" evidence="2">
    <location>
        <begin position="34"/>
        <end position="49"/>
    </location>
</feature>
<feature type="domain" description="Xylanolytic transcriptional activator regulatory" evidence="3">
    <location>
        <begin position="381"/>
        <end position="454"/>
    </location>
</feature>
<dbReference type="CDD" id="cd12148">
    <property type="entry name" value="fungal_TF_MHR"/>
    <property type="match status" value="1"/>
</dbReference>
<keyword evidence="5" id="KW-1185">Reference proteome</keyword>
<dbReference type="SMART" id="SM00906">
    <property type="entry name" value="Fungal_trans"/>
    <property type="match status" value="1"/>
</dbReference>
<evidence type="ECO:0000256" key="2">
    <source>
        <dbReference type="SAM" id="MobiDB-lite"/>
    </source>
</evidence>
<dbReference type="Pfam" id="PF04082">
    <property type="entry name" value="Fungal_trans"/>
    <property type="match status" value="1"/>
</dbReference>
<dbReference type="PANTHER" id="PTHR46910">
    <property type="entry name" value="TRANSCRIPTION FACTOR PDR1"/>
    <property type="match status" value="1"/>
</dbReference>
<evidence type="ECO:0000256" key="1">
    <source>
        <dbReference type="ARBA" id="ARBA00023242"/>
    </source>
</evidence>
<dbReference type="GO" id="GO:0003677">
    <property type="term" value="F:DNA binding"/>
    <property type="evidence" value="ECO:0007669"/>
    <property type="project" value="InterPro"/>
</dbReference>
<comment type="caution">
    <text evidence="4">The sequence shown here is derived from an EMBL/GenBank/DDBJ whole genome shotgun (WGS) entry which is preliminary data.</text>
</comment>
<dbReference type="InterPro" id="IPR050987">
    <property type="entry name" value="AtrR-like"/>
</dbReference>
<keyword evidence="1" id="KW-0539">Nucleus</keyword>
<proteinExistence type="predicted"/>
<sequence length="868" mass="95098">MLASKVASVEALLRQFLDGFSSAPGAAREANPQELIQRSGPTRSLNNEVLATDGHRSSSRFHGSISAVNNDTTEMRRAQPLKMQELLAAVEADMRQPSTDSVASDGDVGDENEAGDEEDGDEEDQQEANGPGPTSESSTDRDTHQDEQTIAAEAGQRNDGTSKSEDSFYADGLGELDVDSHGQLRYIGLGSTAPVAVENCIGLRLFITQTLKEKGFESEDIFLGSPEAHRIKAQQSDEIPPELALPSVLLPPAELVHVLLATYKHHLGDLLPIVGESDIRRRYDNLAASPETCDAANVAVVFAALAVATPLVDFEDEAFGELDTRWRTDDNGAAFYQQAMEFVDSPMSSTGGATKARSLDMVITLSLLSVYHAETSSQAEAWIMVGRAIRIAQDIGLHRSPKRLRLPREDWDQRRNIWWCLYIIERQLCTALGRPLSINDDDCDTEIPLWDDDGDKIEANGRNLSAFVSMIHLHQITGKILRIVNSPGCASLWDGTADDSKKEELRSQVTLANEALRTWARDKVPEHIKTASAEQQGPAFAEKQVILSSFFSAVMLLYRAFMRNPHRPSLLAGSQAQLRSAKAATDCIRGAPEFFRCVPRGHMAIFHGQYVLVSALVLLSCVRWSDDPKFVYSTLKDVEQAMDILQGLGGFWSGAHKCRASVAEYLEFTFRVLKGDRTCHFQCSHHHPRGKPSSLSSPAKRSVGQTGVGTGRSIRSAKRRRHGQITSPQRPSPSSPSLAPQPVDREVNVPTQSLHEQQSHQCENQQQQPREANRRLESVSASPGSAGRMLISTGGAVEPSLAQLQDITGQQAYFDGGIEHLLGALHPNFVMLEQQLGESPDGTCIDPAMGAFLQPDSTDEFLQGPFFY</sequence>
<evidence type="ECO:0000313" key="4">
    <source>
        <dbReference type="EMBL" id="KAH7028762.1"/>
    </source>
</evidence>
<dbReference type="AlphaFoldDB" id="A0A9P8Y629"/>
<dbReference type="GeneID" id="70188340"/>
<evidence type="ECO:0000313" key="5">
    <source>
        <dbReference type="Proteomes" id="UP000756346"/>
    </source>
</evidence>
<gene>
    <name evidence="4" type="ORF">B0I36DRAFT_363386</name>
</gene>
<dbReference type="RefSeq" id="XP_046011050.1">
    <property type="nucleotide sequence ID" value="XM_046158794.1"/>
</dbReference>